<evidence type="ECO:0000313" key="3">
    <source>
        <dbReference type="Proteomes" id="UP000824540"/>
    </source>
</evidence>
<name>A0A8T2NGK4_9TELE</name>
<dbReference type="Proteomes" id="UP000824540">
    <property type="component" value="Unassembled WGS sequence"/>
</dbReference>
<feature type="region of interest" description="Disordered" evidence="1">
    <location>
        <begin position="70"/>
        <end position="99"/>
    </location>
</feature>
<dbReference type="EMBL" id="JAFBMS010000102">
    <property type="protein sequence ID" value="KAG9336788.1"/>
    <property type="molecule type" value="Genomic_DNA"/>
</dbReference>
<protein>
    <submittedName>
        <fullName evidence="2">Uncharacterized protein</fullName>
    </submittedName>
</protein>
<accession>A0A8T2NGK4</accession>
<comment type="caution">
    <text evidence="2">The sequence shown here is derived from an EMBL/GenBank/DDBJ whole genome shotgun (WGS) entry which is preliminary data.</text>
</comment>
<proteinExistence type="predicted"/>
<dbReference type="AlphaFoldDB" id="A0A8T2NGK4"/>
<gene>
    <name evidence="2" type="ORF">JZ751_003136</name>
</gene>
<evidence type="ECO:0000256" key="1">
    <source>
        <dbReference type="SAM" id="MobiDB-lite"/>
    </source>
</evidence>
<organism evidence="2 3">
    <name type="scientific">Albula glossodonta</name>
    <name type="common">roundjaw bonefish</name>
    <dbReference type="NCBI Taxonomy" id="121402"/>
    <lineage>
        <taxon>Eukaryota</taxon>
        <taxon>Metazoa</taxon>
        <taxon>Chordata</taxon>
        <taxon>Craniata</taxon>
        <taxon>Vertebrata</taxon>
        <taxon>Euteleostomi</taxon>
        <taxon>Actinopterygii</taxon>
        <taxon>Neopterygii</taxon>
        <taxon>Teleostei</taxon>
        <taxon>Albuliformes</taxon>
        <taxon>Albulidae</taxon>
        <taxon>Albula</taxon>
    </lineage>
</organism>
<feature type="compositionally biased region" description="Polar residues" evidence="1">
    <location>
        <begin position="70"/>
        <end position="86"/>
    </location>
</feature>
<keyword evidence="3" id="KW-1185">Reference proteome</keyword>
<feature type="non-terminal residue" evidence="2">
    <location>
        <position position="1"/>
    </location>
</feature>
<sequence>TGYRGTSCNNQTTFQRSLKKLLGGPSCQNLKEGGLRARHNITEDVTKNPLKTHYNLQACMASPVVGIHESTTGKKQAKTGDTSLSALRSGPKFIHGPLN</sequence>
<reference evidence="2" key="1">
    <citation type="thesis" date="2021" institute="BYU ScholarsArchive" country="Provo, UT, USA">
        <title>Applications of and Algorithms for Genome Assembly and Genomic Analyses with an Emphasis on Marine Teleosts.</title>
        <authorList>
            <person name="Pickett B.D."/>
        </authorList>
    </citation>
    <scope>NUCLEOTIDE SEQUENCE</scope>
    <source>
        <strain evidence="2">HI-2016</strain>
    </source>
</reference>
<evidence type="ECO:0000313" key="2">
    <source>
        <dbReference type="EMBL" id="KAG9336788.1"/>
    </source>
</evidence>